<dbReference type="AlphaFoldDB" id="A0A4P9W3G7"/>
<dbReference type="OrthoDB" id="2747330at2759"/>
<evidence type="ECO:0000313" key="4">
    <source>
        <dbReference type="Proteomes" id="UP000269721"/>
    </source>
</evidence>
<gene>
    <name evidence="3" type="ORF">BDK51DRAFT_26460</name>
</gene>
<feature type="non-terminal residue" evidence="3">
    <location>
        <position position="1"/>
    </location>
</feature>
<dbReference type="PANTHER" id="PTHR47966">
    <property type="entry name" value="BETA-SITE APP-CLEAVING ENZYME, ISOFORM A-RELATED"/>
    <property type="match status" value="1"/>
</dbReference>
<dbReference type="Proteomes" id="UP000269721">
    <property type="component" value="Unassembled WGS sequence"/>
</dbReference>
<dbReference type="InterPro" id="IPR034164">
    <property type="entry name" value="Pepsin-like_dom"/>
</dbReference>
<protein>
    <submittedName>
        <fullName evidence="3">Aspartic peptidase domain-containing protein</fullName>
    </submittedName>
</protein>
<keyword evidence="4" id="KW-1185">Reference proteome</keyword>
<accession>A0A4P9W3G7</accession>
<organism evidence="3 4">
    <name type="scientific">Blyttiomyces helicus</name>
    <dbReference type="NCBI Taxonomy" id="388810"/>
    <lineage>
        <taxon>Eukaryota</taxon>
        <taxon>Fungi</taxon>
        <taxon>Fungi incertae sedis</taxon>
        <taxon>Chytridiomycota</taxon>
        <taxon>Chytridiomycota incertae sedis</taxon>
        <taxon>Chytridiomycetes</taxon>
        <taxon>Chytridiomycetes incertae sedis</taxon>
        <taxon>Blyttiomyces</taxon>
    </lineage>
</organism>
<sequence>YGLGSATGAIYQDTVRIGGISSPGQVFIAASSMNNVQPANVDGLLGLGFSALSWANSKVSGSLKGKSSFIENVNSNPSVRPANFQPAFGLFLEHTKSSDPNLVTSNGGELAIGSNVGNPARYAGQLNWASVPNTNAWWIISLNGVSWSPRSGQGASTLVSGSGYTAIVDSGGLGGGGIFGRVGGVFGYGGRNTDFGSAAGTSLITVDLKTAQTLNNALGAYGTGIPGLWGVNCQQIAQSSVVIHFNINGVDYPLTGADLVVPTYATQPSVCYAPFQVLNGADTTKSFILGEVFLRKYYSVYDYNYQNGKANPRVGFALAV</sequence>
<dbReference type="EMBL" id="KZ997999">
    <property type="protein sequence ID" value="RKO86674.1"/>
    <property type="molecule type" value="Genomic_DNA"/>
</dbReference>
<reference evidence="4" key="1">
    <citation type="journal article" date="2018" name="Nat. Microbiol.">
        <title>Leveraging single-cell genomics to expand the fungal tree of life.</title>
        <authorList>
            <person name="Ahrendt S.R."/>
            <person name="Quandt C.A."/>
            <person name="Ciobanu D."/>
            <person name="Clum A."/>
            <person name="Salamov A."/>
            <person name="Andreopoulos B."/>
            <person name="Cheng J.F."/>
            <person name="Woyke T."/>
            <person name="Pelin A."/>
            <person name="Henrissat B."/>
            <person name="Reynolds N.K."/>
            <person name="Benny G.L."/>
            <person name="Smith M.E."/>
            <person name="James T.Y."/>
            <person name="Grigoriev I.V."/>
        </authorList>
    </citation>
    <scope>NUCLEOTIDE SEQUENCE [LARGE SCALE GENOMIC DNA]</scope>
</reference>
<dbReference type="GO" id="GO:0006508">
    <property type="term" value="P:proteolysis"/>
    <property type="evidence" value="ECO:0007669"/>
    <property type="project" value="InterPro"/>
</dbReference>
<dbReference type="Gene3D" id="2.40.70.10">
    <property type="entry name" value="Acid Proteases"/>
    <property type="match status" value="2"/>
</dbReference>
<dbReference type="PROSITE" id="PS51767">
    <property type="entry name" value="PEPTIDASE_A1"/>
    <property type="match status" value="1"/>
</dbReference>
<evidence type="ECO:0000313" key="3">
    <source>
        <dbReference type="EMBL" id="RKO86674.1"/>
    </source>
</evidence>
<proteinExistence type="inferred from homology"/>
<dbReference type="SUPFAM" id="SSF50630">
    <property type="entry name" value="Acid proteases"/>
    <property type="match status" value="1"/>
</dbReference>
<dbReference type="CDD" id="cd05471">
    <property type="entry name" value="pepsin_like"/>
    <property type="match status" value="1"/>
</dbReference>
<feature type="domain" description="Peptidase A1" evidence="2">
    <location>
        <begin position="1"/>
        <end position="317"/>
    </location>
</feature>
<evidence type="ECO:0000259" key="2">
    <source>
        <dbReference type="PROSITE" id="PS51767"/>
    </source>
</evidence>
<dbReference type="InterPro" id="IPR021109">
    <property type="entry name" value="Peptidase_aspartic_dom_sf"/>
</dbReference>
<evidence type="ECO:0000256" key="1">
    <source>
        <dbReference type="ARBA" id="ARBA00007447"/>
    </source>
</evidence>
<name>A0A4P9W3G7_9FUNG</name>
<dbReference type="Pfam" id="PF00026">
    <property type="entry name" value="Asp"/>
    <property type="match status" value="2"/>
</dbReference>
<dbReference type="InterPro" id="IPR033121">
    <property type="entry name" value="PEPTIDASE_A1"/>
</dbReference>
<comment type="similarity">
    <text evidence="1">Belongs to the peptidase A1 family.</text>
</comment>
<dbReference type="PANTHER" id="PTHR47966:SF51">
    <property type="entry name" value="BETA-SITE APP-CLEAVING ENZYME, ISOFORM A-RELATED"/>
    <property type="match status" value="1"/>
</dbReference>
<dbReference type="GO" id="GO:0004190">
    <property type="term" value="F:aspartic-type endopeptidase activity"/>
    <property type="evidence" value="ECO:0007669"/>
    <property type="project" value="InterPro"/>
</dbReference>
<dbReference type="InterPro" id="IPR001461">
    <property type="entry name" value="Aspartic_peptidase_A1"/>
</dbReference>